<protein>
    <recommendedName>
        <fullName evidence="3">Type II secretion system protein GspB C-terminal domain-containing protein</fullName>
    </recommendedName>
</protein>
<gene>
    <name evidence="4" type="ORF">GCM10007414_18790</name>
</gene>
<feature type="region of interest" description="Disordered" evidence="1">
    <location>
        <begin position="116"/>
        <end position="156"/>
    </location>
</feature>
<keyword evidence="2" id="KW-1133">Transmembrane helix</keyword>
<organism evidence="4 5">
    <name type="scientific">Agarivorans gilvus</name>
    <dbReference type="NCBI Taxonomy" id="680279"/>
    <lineage>
        <taxon>Bacteria</taxon>
        <taxon>Pseudomonadati</taxon>
        <taxon>Pseudomonadota</taxon>
        <taxon>Gammaproteobacteria</taxon>
        <taxon>Alteromonadales</taxon>
        <taxon>Alteromonadaceae</taxon>
        <taxon>Agarivorans</taxon>
    </lineage>
</organism>
<sequence length="263" mass="28636">MSSILDAQRRNGNDAVALVAPATSKPILSALLASVITMAIAGSGFWWWQKNQQVVVAHQPQQEQPSELPVSQVKQTAPEPVNLDFELGPLPRFDELEKVDLLALRQQQFEDLLAQAPSPAPQTEAPRQPSPVTTPADNNSVTNSPSANKSASQQGNLEQRFAAAVQATETLSWEEQNDVTRYDDAPLIGALDPSIQALVPAITFNSHVFSSDPSRRYVTLNNQEFAEGDFVNANIELVAIRMDDIVLRVAGSLCRLNALSDWG</sequence>
<dbReference type="Pfam" id="PF16537">
    <property type="entry name" value="T2SSB"/>
    <property type="match status" value="1"/>
</dbReference>
<evidence type="ECO:0000256" key="1">
    <source>
        <dbReference type="SAM" id="MobiDB-lite"/>
    </source>
</evidence>
<comment type="caution">
    <text evidence="4">The sequence shown here is derived from an EMBL/GenBank/DDBJ whole genome shotgun (WGS) entry which is preliminary data.</text>
</comment>
<feature type="compositionally biased region" description="Polar residues" evidence="1">
    <location>
        <begin position="130"/>
        <end position="156"/>
    </location>
</feature>
<keyword evidence="5" id="KW-1185">Reference proteome</keyword>
<dbReference type="RefSeq" id="WP_055734224.1">
    <property type="nucleotide sequence ID" value="NZ_BMDY01000009.1"/>
</dbReference>
<evidence type="ECO:0000259" key="3">
    <source>
        <dbReference type="Pfam" id="PF16537"/>
    </source>
</evidence>
<dbReference type="Proteomes" id="UP000651977">
    <property type="component" value="Unassembled WGS sequence"/>
</dbReference>
<feature type="domain" description="Type II secretion system protein GspB C-terminal" evidence="3">
    <location>
        <begin position="199"/>
        <end position="258"/>
    </location>
</feature>
<accession>A0ABQ1I1M4</accession>
<evidence type="ECO:0000256" key="2">
    <source>
        <dbReference type="SAM" id="Phobius"/>
    </source>
</evidence>
<keyword evidence="2" id="KW-0812">Transmembrane</keyword>
<dbReference type="InterPro" id="IPR032389">
    <property type="entry name" value="GspB_C"/>
</dbReference>
<reference evidence="5" key="1">
    <citation type="journal article" date="2019" name="Int. J. Syst. Evol. Microbiol.">
        <title>The Global Catalogue of Microorganisms (GCM) 10K type strain sequencing project: providing services to taxonomists for standard genome sequencing and annotation.</title>
        <authorList>
            <consortium name="The Broad Institute Genomics Platform"/>
            <consortium name="The Broad Institute Genome Sequencing Center for Infectious Disease"/>
            <person name="Wu L."/>
            <person name="Ma J."/>
        </authorList>
    </citation>
    <scope>NUCLEOTIDE SEQUENCE [LARGE SCALE GENOMIC DNA]</scope>
    <source>
        <strain evidence="5">CGMCC 1.10131</strain>
    </source>
</reference>
<proteinExistence type="predicted"/>
<evidence type="ECO:0000313" key="5">
    <source>
        <dbReference type="Proteomes" id="UP000651977"/>
    </source>
</evidence>
<dbReference type="EMBL" id="BMDY01000009">
    <property type="protein sequence ID" value="GGB05639.1"/>
    <property type="molecule type" value="Genomic_DNA"/>
</dbReference>
<evidence type="ECO:0000313" key="4">
    <source>
        <dbReference type="EMBL" id="GGB05639.1"/>
    </source>
</evidence>
<name>A0ABQ1I1M4_9ALTE</name>
<feature type="transmembrane region" description="Helical" evidence="2">
    <location>
        <begin position="27"/>
        <end position="48"/>
    </location>
</feature>
<keyword evidence="2" id="KW-0472">Membrane</keyword>